<reference evidence="2" key="2">
    <citation type="submission" date="2020-09" db="EMBL/GenBank/DDBJ databases">
        <authorList>
            <person name="Sun Q."/>
            <person name="Zhou Y."/>
        </authorList>
    </citation>
    <scope>NUCLEOTIDE SEQUENCE</scope>
    <source>
        <strain evidence="2">CGMCC 1.7086</strain>
    </source>
</reference>
<accession>A0A917YR51</accession>
<dbReference type="PANTHER" id="PTHR34289:SF8">
    <property type="entry name" value="DUF819 DOMAIN-CONTAINING PROTEIN"/>
    <property type="match status" value="1"/>
</dbReference>
<sequence length="390" mass="41168">MQSMSFTLIESVPGFITLILASAGLLALLEEKVGRRFFSLVPAVVVLYFVILCAATLSVWQASPAIDQAYKATKSSLLPAMIFLMMVQADLRIIAKLGPRLLLTFLAASTSIVVAIILVYTLTKTWLPEQSWQTFAALAGSWLGGTGNMVAVQGIFSINEDAMGYALLVDSIDYAVWVFILLALTPHAAKFNRWSGADSERLSQVAAQLDEQQVGHATGASLLFWLGCAALVSTGAISLGQMLPSNMFFNSTAWQVVIATGLGLIAAQTPLKRLGGDRELSKLMLFMLIALIASRGSIANIGQAPVFILAGLLILLLHALVMLALAKLFKLDLFTCGVASLANIGGVASAPILAASYSRSLIPVGILMALLGYIVGTAGGILVGNLLPAL</sequence>
<feature type="transmembrane region" description="Helical" evidence="1">
    <location>
        <begin position="252"/>
        <end position="271"/>
    </location>
</feature>
<evidence type="ECO:0000256" key="1">
    <source>
        <dbReference type="SAM" id="Phobius"/>
    </source>
</evidence>
<dbReference type="InterPro" id="IPR008537">
    <property type="entry name" value="DUF819"/>
</dbReference>
<feature type="transmembrane region" description="Helical" evidence="1">
    <location>
        <begin position="333"/>
        <end position="355"/>
    </location>
</feature>
<keyword evidence="1" id="KW-0472">Membrane</keyword>
<proteinExistence type="predicted"/>
<protein>
    <submittedName>
        <fullName evidence="2">Membrane protein</fullName>
    </submittedName>
</protein>
<feature type="transmembrane region" description="Helical" evidence="1">
    <location>
        <begin position="75"/>
        <end position="95"/>
    </location>
</feature>
<keyword evidence="1" id="KW-0812">Transmembrane</keyword>
<feature type="transmembrane region" description="Helical" evidence="1">
    <location>
        <begin position="12"/>
        <end position="29"/>
    </location>
</feature>
<dbReference type="AlphaFoldDB" id="A0A917YR51"/>
<feature type="transmembrane region" description="Helical" evidence="1">
    <location>
        <begin position="101"/>
        <end position="123"/>
    </location>
</feature>
<gene>
    <name evidence="2" type="ORF">GCM10010982_01270</name>
</gene>
<keyword evidence="1" id="KW-1133">Transmembrane helix</keyword>
<dbReference type="EMBL" id="BMLS01000001">
    <property type="protein sequence ID" value="GGO63678.1"/>
    <property type="molecule type" value="Genomic_DNA"/>
</dbReference>
<keyword evidence="3" id="KW-1185">Reference proteome</keyword>
<feature type="transmembrane region" description="Helical" evidence="1">
    <location>
        <begin position="307"/>
        <end position="326"/>
    </location>
</feature>
<reference evidence="2" key="1">
    <citation type="journal article" date="2014" name="Int. J. Syst. Evol. Microbiol.">
        <title>Complete genome sequence of Corynebacterium casei LMG S-19264T (=DSM 44701T), isolated from a smear-ripened cheese.</title>
        <authorList>
            <consortium name="US DOE Joint Genome Institute (JGI-PGF)"/>
            <person name="Walter F."/>
            <person name="Albersmeier A."/>
            <person name="Kalinowski J."/>
            <person name="Ruckert C."/>
        </authorList>
    </citation>
    <scope>NUCLEOTIDE SEQUENCE</scope>
    <source>
        <strain evidence="2">CGMCC 1.7086</strain>
    </source>
</reference>
<dbReference type="Pfam" id="PF05684">
    <property type="entry name" value="DUF819"/>
    <property type="match status" value="1"/>
</dbReference>
<comment type="caution">
    <text evidence="2">The sequence shown here is derived from an EMBL/GenBank/DDBJ whole genome shotgun (WGS) entry which is preliminary data.</text>
</comment>
<organism evidence="2 3">
    <name type="scientific">Bowmanella pacifica</name>
    <dbReference type="NCBI Taxonomy" id="502051"/>
    <lineage>
        <taxon>Bacteria</taxon>
        <taxon>Pseudomonadati</taxon>
        <taxon>Pseudomonadota</taxon>
        <taxon>Gammaproteobacteria</taxon>
        <taxon>Alteromonadales</taxon>
        <taxon>Alteromonadaceae</taxon>
        <taxon>Bowmanella</taxon>
    </lineage>
</organism>
<feature type="transmembrane region" description="Helical" evidence="1">
    <location>
        <begin position="162"/>
        <end position="184"/>
    </location>
</feature>
<dbReference type="Proteomes" id="UP000606935">
    <property type="component" value="Unassembled WGS sequence"/>
</dbReference>
<feature type="transmembrane region" description="Helical" evidence="1">
    <location>
        <begin position="361"/>
        <end position="387"/>
    </location>
</feature>
<feature type="transmembrane region" description="Helical" evidence="1">
    <location>
        <begin position="41"/>
        <end position="63"/>
    </location>
</feature>
<evidence type="ECO:0000313" key="2">
    <source>
        <dbReference type="EMBL" id="GGO63678.1"/>
    </source>
</evidence>
<evidence type="ECO:0000313" key="3">
    <source>
        <dbReference type="Proteomes" id="UP000606935"/>
    </source>
</evidence>
<name>A0A917YR51_9ALTE</name>
<dbReference type="PANTHER" id="PTHR34289">
    <property type="entry name" value="PROTEIN, PUTATIVE (DUF819)-RELATED"/>
    <property type="match status" value="1"/>
</dbReference>
<feature type="transmembrane region" description="Helical" evidence="1">
    <location>
        <begin position="222"/>
        <end position="240"/>
    </location>
</feature>
<feature type="transmembrane region" description="Helical" evidence="1">
    <location>
        <begin position="283"/>
        <end position="301"/>
    </location>
</feature>